<evidence type="ECO:0000256" key="1">
    <source>
        <dbReference type="SAM" id="MobiDB-lite"/>
    </source>
</evidence>
<dbReference type="CDD" id="cd02784">
    <property type="entry name" value="MopB_CT_PHLH"/>
    <property type="match status" value="1"/>
</dbReference>
<dbReference type="PROSITE" id="PS51379">
    <property type="entry name" value="4FE4S_FER_2"/>
    <property type="match status" value="2"/>
</dbReference>
<dbReference type="Proteomes" id="UP000503640">
    <property type="component" value="Unassembled WGS sequence"/>
</dbReference>
<reference evidence="4" key="1">
    <citation type="journal article" date="2020" name="Appl. Environ. Microbiol.">
        <title>Diazotrophic Anaeromyxobacter Isolates from Soils.</title>
        <authorList>
            <person name="Masuda Y."/>
            <person name="Yamanaka H."/>
            <person name="Xu Z.X."/>
            <person name="Shiratori Y."/>
            <person name="Aono T."/>
            <person name="Amachi S."/>
            <person name="Senoo K."/>
            <person name="Itoh H."/>
        </authorList>
    </citation>
    <scope>NUCLEOTIDE SEQUENCE [LARGE SCALE GENOMIC DNA]</scope>
    <source>
        <strain evidence="4">R267</strain>
    </source>
</reference>
<dbReference type="SUPFAM" id="SSF54862">
    <property type="entry name" value="4Fe-4S ferredoxins"/>
    <property type="match status" value="1"/>
</dbReference>
<evidence type="ECO:0000259" key="2">
    <source>
        <dbReference type="PROSITE" id="PS51379"/>
    </source>
</evidence>
<accession>A0A7I9VRI6</accession>
<dbReference type="Pfam" id="PF12838">
    <property type="entry name" value="Fer4_7"/>
    <property type="match status" value="1"/>
</dbReference>
<dbReference type="Gene3D" id="2.20.25.90">
    <property type="entry name" value="ADC-like domains"/>
    <property type="match status" value="1"/>
</dbReference>
<feature type="domain" description="4Fe-4S ferredoxin-type" evidence="2">
    <location>
        <begin position="757"/>
        <end position="787"/>
    </location>
</feature>
<comment type="caution">
    <text evidence="3">The sequence shown here is derived from an EMBL/GenBank/DDBJ whole genome shotgun (WGS) entry which is preliminary data.</text>
</comment>
<evidence type="ECO:0000313" key="3">
    <source>
        <dbReference type="EMBL" id="GEJ59054.1"/>
    </source>
</evidence>
<dbReference type="PANTHER" id="PTHR42783:SF3">
    <property type="entry name" value="GLUTAMATE SYNTHASE [NADPH] SMALL CHAIN-RELATED"/>
    <property type="match status" value="1"/>
</dbReference>
<feature type="region of interest" description="Disordered" evidence="1">
    <location>
        <begin position="1"/>
        <end position="25"/>
    </location>
</feature>
<dbReference type="AlphaFoldDB" id="A0A7I9VRI6"/>
<dbReference type="InterPro" id="IPR017896">
    <property type="entry name" value="4Fe4S_Fe-S-bd"/>
</dbReference>
<dbReference type="CDD" id="cd10551">
    <property type="entry name" value="PsrB"/>
    <property type="match status" value="1"/>
</dbReference>
<organism evidence="3 4">
    <name type="scientific">Anaeromyxobacter diazotrophicus</name>
    <dbReference type="NCBI Taxonomy" id="2590199"/>
    <lineage>
        <taxon>Bacteria</taxon>
        <taxon>Pseudomonadati</taxon>
        <taxon>Myxococcota</taxon>
        <taxon>Myxococcia</taxon>
        <taxon>Myxococcales</taxon>
        <taxon>Cystobacterineae</taxon>
        <taxon>Anaeromyxobacteraceae</taxon>
        <taxon>Anaeromyxobacter</taxon>
    </lineage>
</organism>
<evidence type="ECO:0000313" key="4">
    <source>
        <dbReference type="Proteomes" id="UP000503640"/>
    </source>
</evidence>
<gene>
    <name evidence="3" type="ORF">AMYX_37950</name>
</gene>
<dbReference type="InterPro" id="IPR030948">
    <property type="entry name" value="TAT_var_transloc_signal_dom"/>
</dbReference>
<dbReference type="SUPFAM" id="SSF50692">
    <property type="entry name" value="ADC-like"/>
    <property type="match status" value="1"/>
</dbReference>
<dbReference type="PANTHER" id="PTHR42783">
    <property type="entry name" value="GLUTAMATE SYNTHASE [NADPH] SMALL CHAIN"/>
    <property type="match status" value="1"/>
</dbReference>
<sequence length="989" mass="107340">MPSLGSKLPIYGQESATGRPGADGRARWRSLDELANRALPSPEFPEGAAEPPEGVSRRTFLQLLGASAALASLDACRPPRHKILPYVRPPEKALLPGTAVHYATALAWGGHATGLLVTCVDGRPVKVEGNPDHPSSLGGVGSFELATLLDLYDPRRAKGFKKGQAPVSYRSLLRDLAALAATHEADGGARLRFLTGDLGAPVLVELRRRILARFPRARFTAFESAGADQAYEGARLAFGRPLEVRRKLLEARVILALDDDFLHHGPEALRLAREFAAHREPGAEMNRLYVAEAHHSVTGTSADHRFRMKPSEVLGFARAVAARLASAHGLSELAALGGGETRLGKQAQAVADDLARARGRCLVTAGPRQPAAVHALAHALNAALGNAGKTVEYAPALHDVAAGPGALRELAAELAAGQVDTLVVTAQNPVYAAPADVDLAALLGKAKDSVYLAYRDDETAPRASWVLARSHPFETWGDARAHDGTVSIVQPLIQPLFESLSELELLASFVDLGDAGAYQVLRETWQKRAPGADFEARWERWLAKGVLEGTATPAERAAPDAAAVAAAVEAVPPAAAGIEASFIPDYKLLDGRFAENAWLQELPDPLLKITWDNAAQVSPATAEKLGLENGTRVELRLSGRTVEAAAWVVPGHADDVVTLPLGYGRRRAGPVGTDVGFDAGRLRAAGAPWFAGGLAVAKLGRKKHDFAVTQEHFSMEGREIALAFDRKEWKPEHVAGLRGPVETIQEPVDYQHQQYKWGMAIDLTKCIGCGACSTACQAENNIPVVGKEQVMRSREMHWLRVDRYFEGPPQDPQVVAQPMLCQHCEAAPCEYVCPVNATVHSDEGLNEMVYNRCVGTRYCSNNCPYKVRRFNYLDYRGDLSPTEKMAMNPDVTVRTRGVMEKCTYCVQRIERARIDARVEGRLIRETDFTSACAQACPSRAIVFGNLNDPKSQVSRLHQDERRYDVLHELGTRPRTAYLVRIRNPNPELT</sequence>
<dbReference type="SUPFAM" id="SSF53706">
    <property type="entry name" value="Formate dehydrogenase/DMSO reductase, domains 1-3"/>
    <property type="match status" value="1"/>
</dbReference>
<dbReference type="Gene3D" id="2.40.40.20">
    <property type="match status" value="1"/>
</dbReference>
<keyword evidence="4" id="KW-1185">Reference proteome</keyword>
<dbReference type="EMBL" id="BJTG01000010">
    <property type="protein sequence ID" value="GEJ59054.1"/>
    <property type="molecule type" value="Genomic_DNA"/>
</dbReference>
<dbReference type="Gene3D" id="3.30.70.20">
    <property type="match status" value="2"/>
</dbReference>
<dbReference type="NCBIfam" id="TIGR04519">
    <property type="entry name" value="MoCo_extend_TAT"/>
    <property type="match status" value="1"/>
</dbReference>
<name>A0A7I9VRI6_9BACT</name>
<proteinExistence type="predicted"/>
<dbReference type="RefSeq" id="WP_176068188.1">
    <property type="nucleotide sequence ID" value="NZ_BJTG01000010.1"/>
</dbReference>
<dbReference type="InterPro" id="IPR009010">
    <property type="entry name" value="Asp_de-COase-like_dom_sf"/>
</dbReference>
<protein>
    <submittedName>
        <fullName evidence="3">Molybdopterin oxidoreductase</fullName>
    </submittedName>
</protein>
<dbReference type="Gene3D" id="3.40.50.740">
    <property type="match status" value="1"/>
</dbReference>
<feature type="domain" description="4Fe-4S ferredoxin-type" evidence="2">
    <location>
        <begin position="812"/>
        <end position="843"/>
    </location>
</feature>